<gene>
    <name evidence="1" type="ORF">QRO08_11460</name>
</gene>
<sequence>MKGERMKGSVEKGLAKPIGSEHAVNHVLWARRAAEDQACQNRIDAKALTGRGTLAHLRQQVATLDAAVLDMRELAAKSKSVIGLRAYLVVHQRSHSGYMFLRWRERSSSRHLPWEEAERLDHGSRQLNEWCRSASRLAQEINARHLSAREAIKRIRDQVDQSEPFMFPRSPISV</sequence>
<accession>A0ABY9AWI0</accession>
<name>A0ABY9AWI0_PARCI</name>
<protein>
    <recommendedName>
        <fullName evidence="3">Chromo domain-containing protein</fullName>
    </recommendedName>
</protein>
<dbReference type="RefSeq" id="WP_011795778.1">
    <property type="nucleotide sequence ID" value="NZ_CP023687.1"/>
</dbReference>
<reference evidence="1 2" key="1">
    <citation type="submission" date="2023-06" db="EMBL/GenBank/DDBJ databases">
        <authorList>
            <person name="Ham H."/>
            <person name="Park D.S."/>
        </authorList>
    </citation>
    <scope>NUCLEOTIDE SEQUENCE [LARGE SCALE GENOMIC DNA]</scope>
    <source>
        <strain evidence="1 2">KACC 17005</strain>
    </source>
</reference>
<dbReference type="Proteomes" id="UP001242732">
    <property type="component" value="Chromosome"/>
</dbReference>
<evidence type="ECO:0008006" key="3">
    <source>
        <dbReference type="Google" id="ProtNLM"/>
    </source>
</evidence>
<organism evidence="1 2">
    <name type="scientific">Paracidovorax citrulli</name>
    <name type="common">Acidovorax citrulli</name>
    <dbReference type="NCBI Taxonomy" id="80869"/>
    <lineage>
        <taxon>Bacteria</taxon>
        <taxon>Pseudomonadati</taxon>
        <taxon>Pseudomonadota</taxon>
        <taxon>Betaproteobacteria</taxon>
        <taxon>Burkholderiales</taxon>
        <taxon>Comamonadaceae</taxon>
        <taxon>Paracidovorax</taxon>
    </lineage>
</organism>
<evidence type="ECO:0000313" key="2">
    <source>
        <dbReference type="Proteomes" id="UP001242732"/>
    </source>
</evidence>
<proteinExistence type="predicted"/>
<keyword evidence="2" id="KW-1185">Reference proteome</keyword>
<evidence type="ECO:0000313" key="1">
    <source>
        <dbReference type="EMBL" id="WIY51142.1"/>
    </source>
</evidence>
<dbReference type="EMBL" id="CP127363">
    <property type="protein sequence ID" value="WIY51142.1"/>
    <property type="molecule type" value="Genomic_DNA"/>
</dbReference>